<evidence type="ECO:0000256" key="2">
    <source>
        <dbReference type="SAM" id="MobiDB-lite"/>
    </source>
</evidence>
<dbReference type="Gene3D" id="3.30.565.10">
    <property type="entry name" value="Histidine kinase-like ATPase, C-terminal domain"/>
    <property type="match status" value="1"/>
</dbReference>
<protein>
    <submittedName>
        <fullName evidence="4">ATPase</fullName>
    </submittedName>
</protein>
<dbReference type="PANTHER" id="PTHR35526:SF3">
    <property type="entry name" value="ANTI-SIGMA-F FACTOR RSBW"/>
    <property type="match status" value="1"/>
</dbReference>
<comment type="caution">
    <text evidence="4">The sequence shown here is derived from an EMBL/GenBank/DDBJ whole genome shotgun (WGS) entry which is preliminary data.</text>
</comment>
<evidence type="ECO:0000313" key="4">
    <source>
        <dbReference type="EMBL" id="GLW57930.1"/>
    </source>
</evidence>
<keyword evidence="1" id="KW-0723">Serine/threonine-protein kinase</keyword>
<keyword evidence="1" id="KW-0808">Transferase</keyword>
<dbReference type="Proteomes" id="UP001165143">
    <property type="component" value="Unassembled WGS sequence"/>
</dbReference>
<dbReference type="EMBL" id="BSRX01000045">
    <property type="protein sequence ID" value="GLW57930.1"/>
    <property type="molecule type" value="Genomic_DNA"/>
</dbReference>
<dbReference type="InterPro" id="IPR036890">
    <property type="entry name" value="HATPase_C_sf"/>
</dbReference>
<accession>A0A9W6USU8</accession>
<dbReference type="AlphaFoldDB" id="A0A9W6USU8"/>
<reference evidence="4" key="1">
    <citation type="submission" date="2023-02" db="EMBL/GenBank/DDBJ databases">
        <title>Kitasatospora phosalacinea NBRC 14362.</title>
        <authorList>
            <person name="Ichikawa N."/>
            <person name="Sato H."/>
            <person name="Tonouchi N."/>
        </authorList>
    </citation>
    <scope>NUCLEOTIDE SEQUENCE</scope>
    <source>
        <strain evidence="4">NBRC 14362</strain>
    </source>
</reference>
<evidence type="ECO:0000256" key="1">
    <source>
        <dbReference type="ARBA" id="ARBA00022527"/>
    </source>
</evidence>
<dbReference type="InterPro" id="IPR003594">
    <property type="entry name" value="HATPase_dom"/>
</dbReference>
<name>A0A9W6USU8_9ACTN</name>
<dbReference type="GO" id="GO:0004674">
    <property type="term" value="F:protein serine/threonine kinase activity"/>
    <property type="evidence" value="ECO:0007669"/>
    <property type="project" value="UniProtKB-KW"/>
</dbReference>
<dbReference type="SUPFAM" id="SSF55874">
    <property type="entry name" value="ATPase domain of HSP90 chaperone/DNA topoisomerase II/histidine kinase"/>
    <property type="match status" value="1"/>
</dbReference>
<dbReference type="CDD" id="cd16936">
    <property type="entry name" value="HATPase_RsbW-like"/>
    <property type="match status" value="1"/>
</dbReference>
<organism evidence="4 5">
    <name type="scientific">Kitasatospora phosalacinea</name>
    <dbReference type="NCBI Taxonomy" id="2065"/>
    <lineage>
        <taxon>Bacteria</taxon>
        <taxon>Bacillati</taxon>
        <taxon>Actinomycetota</taxon>
        <taxon>Actinomycetes</taxon>
        <taxon>Kitasatosporales</taxon>
        <taxon>Streptomycetaceae</taxon>
        <taxon>Kitasatospora</taxon>
    </lineage>
</organism>
<feature type="region of interest" description="Disordered" evidence="2">
    <location>
        <begin position="1"/>
        <end position="43"/>
    </location>
</feature>
<dbReference type="PANTHER" id="PTHR35526">
    <property type="entry name" value="ANTI-SIGMA-F FACTOR RSBW-RELATED"/>
    <property type="match status" value="1"/>
</dbReference>
<feature type="compositionally biased region" description="Basic and acidic residues" evidence="2">
    <location>
        <begin position="1"/>
        <end position="15"/>
    </location>
</feature>
<gene>
    <name evidence="4" type="ORF">Kpho01_59410</name>
</gene>
<sequence length="171" mass="18305">MRRTDETAAKSEGDPHVTPSRGTLDGDRPDAGAALPRGGQRRRLRLAGVPRPVARARAFTAEALGDWSWSAPPDPDLAEDVVLLVAELVGNAMLHAGGPLELVLDATPDRLRIEVSDASEVLPTLRTPHLPGLPGGHGLFIVQRTADRWGADRHSQGKSIWAEIDATRLLA</sequence>
<dbReference type="Pfam" id="PF13581">
    <property type="entry name" value="HATPase_c_2"/>
    <property type="match status" value="1"/>
</dbReference>
<dbReference type="InterPro" id="IPR050267">
    <property type="entry name" value="Anti-sigma-factor_SerPK"/>
</dbReference>
<feature type="domain" description="Histidine kinase/HSP90-like ATPase" evidence="3">
    <location>
        <begin position="53"/>
        <end position="162"/>
    </location>
</feature>
<keyword evidence="1" id="KW-0418">Kinase</keyword>
<proteinExistence type="predicted"/>
<evidence type="ECO:0000313" key="5">
    <source>
        <dbReference type="Proteomes" id="UP001165143"/>
    </source>
</evidence>
<evidence type="ECO:0000259" key="3">
    <source>
        <dbReference type="Pfam" id="PF13581"/>
    </source>
</evidence>